<evidence type="ECO:0000313" key="1">
    <source>
        <dbReference type="EMBL" id="BCK77363.1"/>
    </source>
</evidence>
<reference evidence="1 2" key="1">
    <citation type="journal article" date="2011" name="Microbiology">
        <title>Transcriptome response to different carbon sources in Acetobacter aceti.</title>
        <authorList>
            <person name="Sakurai K."/>
            <person name="Arai H."/>
            <person name="Ishii M."/>
            <person name="Igarashi Y."/>
        </authorList>
    </citation>
    <scope>NUCLEOTIDE SEQUENCE [LARGE SCALE GENOMIC DNA]</scope>
    <source>
        <strain evidence="1 2">NBRC 14818</strain>
    </source>
</reference>
<dbReference type="RefSeq" id="WP_010668617.1">
    <property type="nucleotide sequence ID" value="NZ_AP023410.1"/>
</dbReference>
<gene>
    <name evidence="1" type="ORF">EMQ_2969</name>
</gene>
<dbReference type="AlphaFoldDB" id="A0AB33IK41"/>
<organism evidence="1 2">
    <name type="scientific">Acetobacter aceti NBRC 14818</name>
    <dbReference type="NCBI Taxonomy" id="887700"/>
    <lineage>
        <taxon>Bacteria</taxon>
        <taxon>Pseudomonadati</taxon>
        <taxon>Pseudomonadota</taxon>
        <taxon>Alphaproteobacteria</taxon>
        <taxon>Acetobacterales</taxon>
        <taxon>Acetobacteraceae</taxon>
        <taxon>Acetobacter</taxon>
        <taxon>Acetobacter subgen. Acetobacter</taxon>
    </lineage>
</organism>
<protein>
    <recommendedName>
        <fullName evidence="3">Phage protein</fullName>
    </recommendedName>
</protein>
<keyword evidence="2" id="KW-1185">Reference proteome</keyword>
<evidence type="ECO:0000313" key="2">
    <source>
        <dbReference type="Proteomes" id="UP000516424"/>
    </source>
</evidence>
<evidence type="ECO:0008006" key="3">
    <source>
        <dbReference type="Google" id="ProtNLM"/>
    </source>
</evidence>
<accession>A0AB33IK41</accession>
<proteinExistence type="predicted"/>
<name>A0AB33IK41_ACEAC</name>
<sequence length="81" mass="8865">MNPQEIAKDNITPLAKEKRDEIHTASIAIAHLASLARWAGRGLIHAPECDLSNSTRCEAGEALLFLGEEIERRCAVIDEAL</sequence>
<dbReference type="Proteomes" id="UP000516424">
    <property type="component" value="Chromosome"/>
</dbReference>
<dbReference type="EMBL" id="AP023410">
    <property type="protein sequence ID" value="BCK77363.1"/>
    <property type="molecule type" value="Genomic_DNA"/>
</dbReference>